<keyword evidence="5" id="KW-1185">Reference proteome</keyword>
<dbReference type="RefSeq" id="WP_211148183.1">
    <property type="nucleotide sequence ID" value="NZ_JBBMEY010000012.1"/>
</dbReference>
<gene>
    <name evidence="4" type="ORF">ABFO16_10160</name>
</gene>
<dbReference type="SUPFAM" id="SSF160537">
    <property type="entry name" value="SpoVG-like"/>
    <property type="match status" value="2"/>
</dbReference>
<dbReference type="EMBL" id="JBBMFI010000084">
    <property type="protein sequence ID" value="MEQ2566584.1"/>
    <property type="molecule type" value="Genomic_DNA"/>
</dbReference>
<name>A0ABV1HW82_9FIRM</name>
<evidence type="ECO:0000256" key="2">
    <source>
        <dbReference type="ARBA" id="ARBA00023210"/>
    </source>
</evidence>
<keyword evidence="2" id="KW-0717">Septation</keyword>
<keyword evidence="1" id="KW-0132">Cell division</keyword>
<accession>A0ABV1HW82</accession>
<dbReference type="InterPro" id="IPR036751">
    <property type="entry name" value="SpoVG_sf"/>
</dbReference>
<organism evidence="4 5">
    <name type="scientific">Ruminococcoides intestinihominis</name>
    <dbReference type="NCBI Taxonomy" id="3133161"/>
    <lineage>
        <taxon>Bacteria</taxon>
        <taxon>Bacillati</taxon>
        <taxon>Bacillota</taxon>
        <taxon>Clostridia</taxon>
        <taxon>Eubacteriales</taxon>
        <taxon>Oscillospiraceae</taxon>
        <taxon>Ruminococcoides</taxon>
    </lineage>
</organism>
<dbReference type="PANTHER" id="PTHR38429">
    <property type="entry name" value="SEPTATION PROTEIN SPOVG-RELATED"/>
    <property type="match status" value="1"/>
</dbReference>
<sequence>MITNLTVTRLNEPRSNGIVGFATATFDKTFTVNSISIRQNQMDGNLYVRMPQRRTQNGTYIDVCHPLSANTRNELNRLVLDCFNKNQKSYTNLEEQFSTNRQGVSVSAQNCVKYNTAETQSNVLGRMDLVVGDMVIHNAKLYANANGEPQLSLPSYKDSKGDYHGIVIPTDKSAFQELRNVAINEYNTEYKYLECTPNEMKALKENSNLRIKTKELNNGNIAIKFNAKDVAKINDIIQKANAVNNSITR</sequence>
<reference evidence="4 5" key="1">
    <citation type="submission" date="2024-03" db="EMBL/GenBank/DDBJ databases">
        <title>Human intestinal bacterial collection.</title>
        <authorList>
            <person name="Pauvert C."/>
            <person name="Hitch T.C.A."/>
            <person name="Clavel T."/>
        </authorList>
    </citation>
    <scope>NUCLEOTIDE SEQUENCE [LARGE SCALE GENOMIC DNA]</scope>
    <source>
        <strain evidence="4 5">CLA-AP-H18</strain>
    </source>
</reference>
<comment type="caution">
    <text evidence="4">The sequence shown here is derived from an EMBL/GenBank/DDBJ whole genome shotgun (WGS) entry which is preliminary data.</text>
</comment>
<dbReference type="InterPro" id="IPR007170">
    <property type="entry name" value="SpoVG"/>
</dbReference>
<evidence type="ECO:0000256" key="3">
    <source>
        <dbReference type="ARBA" id="ARBA00023306"/>
    </source>
</evidence>
<evidence type="ECO:0000313" key="4">
    <source>
        <dbReference type="EMBL" id="MEQ2566584.1"/>
    </source>
</evidence>
<dbReference type="Proteomes" id="UP001478133">
    <property type="component" value="Unassembled WGS sequence"/>
</dbReference>
<proteinExistence type="predicted"/>
<dbReference type="Pfam" id="PF04026">
    <property type="entry name" value="SpoVG"/>
    <property type="match status" value="1"/>
</dbReference>
<protein>
    <submittedName>
        <fullName evidence="4">Septation protein SpoVG family protein</fullName>
    </submittedName>
</protein>
<dbReference type="Gene3D" id="3.30.1120.40">
    <property type="entry name" value="Stage V sporulation protein G"/>
    <property type="match status" value="2"/>
</dbReference>
<evidence type="ECO:0000256" key="1">
    <source>
        <dbReference type="ARBA" id="ARBA00022618"/>
    </source>
</evidence>
<keyword evidence="3" id="KW-0131">Cell cycle</keyword>
<dbReference type="PANTHER" id="PTHR38429:SF1">
    <property type="entry name" value="SEPTATION PROTEIN SPOVG-RELATED"/>
    <property type="match status" value="1"/>
</dbReference>
<evidence type="ECO:0000313" key="5">
    <source>
        <dbReference type="Proteomes" id="UP001478133"/>
    </source>
</evidence>